<dbReference type="KEGG" id="prr:AT705_17540"/>
<dbReference type="Proteomes" id="UP000069015">
    <property type="component" value="Chromosome 1"/>
</dbReference>
<reference evidence="1 2" key="1">
    <citation type="submission" date="2015-12" db="EMBL/GenBank/DDBJ databases">
        <title>Complete genome sequence of Pseudoalteromonas rubra SCSIO 6842, harboring a conjugative plasmid.</title>
        <authorList>
            <person name="Li B."/>
            <person name="Wang X."/>
        </authorList>
    </citation>
    <scope>NUCLEOTIDE SEQUENCE [LARGE SCALE GENOMIC DNA]</scope>
    <source>
        <strain evidence="1 2">SCSIO 6842</strain>
    </source>
</reference>
<evidence type="ECO:0000313" key="1">
    <source>
        <dbReference type="EMBL" id="ALU44579.1"/>
    </source>
</evidence>
<sequence>MAINAPLSTVKNRKMKTVFEHTQISVLVIPQILYAMKDAEVLGHYRNSAIVYKNLAQDLVDIEFYTNTQEAPRRDTQCYLSCFVCGLQALAWVSQMYIKCTLIRNLNAL</sequence>
<dbReference type="AlphaFoldDB" id="A0A0U3GZR4"/>
<organism evidence="1 2">
    <name type="scientific">Pseudoalteromonas rubra</name>
    <dbReference type="NCBI Taxonomy" id="43658"/>
    <lineage>
        <taxon>Bacteria</taxon>
        <taxon>Pseudomonadati</taxon>
        <taxon>Pseudomonadota</taxon>
        <taxon>Gammaproteobacteria</taxon>
        <taxon>Alteromonadales</taxon>
        <taxon>Pseudoalteromonadaceae</taxon>
        <taxon>Pseudoalteromonas</taxon>
    </lineage>
</organism>
<gene>
    <name evidence="1" type="ORF">AT705_17540</name>
</gene>
<dbReference type="EMBL" id="CP013611">
    <property type="protein sequence ID" value="ALU44579.1"/>
    <property type="molecule type" value="Genomic_DNA"/>
</dbReference>
<protein>
    <submittedName>
        <fullName evidence="1">Uncharacterized protein</fullName>
    </submittedName>
</protein>
<evidence type="ECO:0000313" key="2">
    <source>
        <dbReference type="Proteomes" id="UP000069015"/>
    </source>
</evidence>
<name>A0A0U3GZR4_9GAMM</name>
<proteinExistence type="predicted"/>
<accession>A0A0U3GZR4</accession>